<dbReference type="GO" id="GO:0006352">
    <property type="term" value="P:DNA-templated transcription initiation"/>
    <property type="evidence" value="ECO:0007669"/>
    <property type="project" value="InterPro"/>
</dbReference>
<dbReference type="EMBL" id="CP036272">
    <property type="protein sequence ID" value="QDT62257.1"/>
    <property type="molecule type" value="Genomic_DNA"/>
</dbReference>
<dbReference type="GO" id="GO:0016987">
    <property type="term" value="F:sigma factor activity"/>
    <property type="evidence" value="ECO:0007669"/>
    <property type="project" value="UniProtKB-KW"/>
</dbReference>
<protein>
    <recommendedName>
        <fullName evidence="4">RNA polymerase sigma-70 ECF-like HTH domain-containing protein</fullName>
    </recommendedName>
</protein>
<evidence type="ECO:0000256" key="2">
    <source>
        <dbReference type="ARBA" id="ARBA00023082"/>
    </source>
</evidence>
<dbReference type="PANTHER" id="PTHR43133:SF51">
    <property type="entry name" value="RNA POLYMERASE SIGMA FACTOR"/>
    <property type="match status" value="1"/>
</dbReference>
<dbReference type="InterPro" id="IPR013325">
    <property type="entry name" value="RNA_pol_sigma_r2"/>
</dbReference>
<evidence type="ECO:0000259" key="4">
    <source>
        <dbReference type="Pfam" id="PF07638"/>
    </source>
</evidence>
<evidence type="ECO:0000256" key="3">
    <source>
        <dbReference type="ARBA" id="ARBA00023163"/>
    </source>
</evidence>
<evidence type="ECO:0000256" key="1">
    <source>
        <dbReference type="ARBA" id="ARBA00023015"/>
    </source>
</evidence>
<keyword evidence="6" id="KW-1185">Reference proteome</keyword>
<dbReference type="Pfam" id="PF07638">
    <property type="entry name" value="Sigma70_ECF"/>
    <property type="match status" value="1"/>
</dbReference>
<proteinExistence type="predicted"/>
<evidence type="ECO:0000313" key="6">
    <source>
        <dbReference type="Proteomes" id="UP000315003"/>
    </source>
</evidence>
<feature type="domain" description="RNA polymerase sigma-70 ECF-like HTH" evidence="4">
    <location>
        <begin position="5"/>
        <end position="196"/>
    </location>
</feature>
<dbReference type="AlphaFoldDB" id="A0A517T1J6"/>
<accession>A0A517T1J6</accession>
<dbReference type="PANTHER" id="PTHR43133">
    <property type="entry name" value="RNA POLYMERASE ECF-TYPE SIGMA FACTO"/>
    <property type="match status" value="1"/>
</dbReference>
<dbReference type="InterPro" id="IPR053812">
    <property type="entry name" value="HTH_Sigma70_ECF-like"/>
</dbReference>
<dbReference type="InterPro" id="IPR039425">
    <property type="entry name" value="RNA_pol_sigma-70-like"/>
</dbReference>
<keyword evidence="2" id="KW-0731">Sigma factor</keyword>
<name>A0A517T1J6_9BACT</name>
<reference evidence="5 6" key="1">
    <citation type="submission" date="2019-02" db="EMBL/GenBank/DDBJ databases">
        <title>Deep-cultivation of Planctomycetes and their phenomic and genomic characterization uncovers novel biology.</title>
        <authorList>
            <person name="Wiegand S."/>
            <person name="Jogler M."/>
            <person name="Boedeker C."/>
            <person name="Pinto D."/>
            <person name="Vollmers J."/>
            <person name="Rivas-Marin E."/>
            <person name="Kohn T."/>
            <person name="Peeters S.H."/>
            <person name="Heuer A."/>
            <person name="Rast P."/>
            <person name="Oberbeckmann S."/>
            <person name="Bunk B."/>
            <person name="Jeske O."/>
            <person name="Meyerdierks A."/>
            <person name="Storesund J.E."/>
            <person name="Kallscheuer N."/>
            <person name="Luecker S."/>
            <person name="Lage O.M."/>
            <person name="Pohl T."/>
            <person name="Merkel B.J."/>
            <person name="Hornburger P."/>
            <person name="Mueller R.-W."/>
            <person name="Bruemmer F."/>
            <person name="Labrenz M."/>
            <person name="Spormann A.M."/>
            <person name="Op den Camp H."/>
            <person name="Overmann J."/>
            <person name="Amann R."/>
            <person name="Jetten M.S.M."/>
            <person name="Mascher T."/>
            <person name="Medema M.H."/>
            <person name="Devos D.P."/>
            <person name="Kaster A.-K."/>
            <person name="Ovreas L."/>
            <person name="Rohde M."/>
            <person name="Galperin M.Y."/>
            <person name="Jogler C."/>
        </authorList>
    </citation>
    <scope>NUCLEOTIDE SEQUENCE [LARGE SCALE GENOMIC DNA]</scope>
    <source>
        <strain evidence="5 6">SV_7m_r</strain>
    </source>
</reference>
<dbReference type="SUPFAM" id="SSF88946">
    <property type="entry name" value="Sigma2 domain of RNA polymerase sigma factors"/>
    <property type="match status" value="1"/>
</dbReference>
<evidence type="ECO:0000313" key="5">
    <source>
        <dbReference type="EMBL" id="QDT62257.1"/>
    </source>
</evidence>
<organism evidence="5 6">
    <name type="scientific">Stieleria bergensis</name>
    <dbReference type="NCBI Taxonomy" id="2528025"/>
    <lineage>
        <taxon>Bacteria</taxon>
        <taxon>Pseudomonadati</taxon>
        <taxon>Planctomycetota</taxon>
        <taxon>Planctomycetia</taxon>
        <taxon>Pirellulales</taxon>
        <taxon>Pirellulaceae</taxon>
        <taxon>Stieleria</taxon>
    </lineage>
</organism>
<dbReference type="Proteomes" id="UP000315003">
    <property type="component" value="Chromosome"/>
</dbReference>
<keyword evidence="3" id="KW-0804">Transcription</keyword>
<sequence length="225" mass="25446">MISAGQTGDPDAQQALASLCESYWLPLYSYARRRVNHLDDAQEMTQAFFSELLEKNVIATATPERGRFRSYLLTAFKHFLSKQWEKAKAQKRGGGKQPLSLDFDSADSTFQIESESQRTADQIYDQQWAITLLGKVMQRLESDCQQSGKAEQFTHLKPFMIGDHPGITYQQVAQKLGLSEAAAKTAASRLRKQFGQLLRDEISQTVTDLNEIEDEIRSLFSVLSK</sequence>
<gene>
    <name evidence="5" type="ORF">SV7mr_48040</name>
</gene>
<keyword evidence="1" id="KW-0805">Transcription regulation</keyword>
<dbReference type="Gene3D" id="1.10.1740.10">
    <property type="match status" value="1"/>
</dbReference>